<dbReference type="EMBL" id="JAVDTI010000003">
    <property type="protein sequence ID" value="MDR6806063.1"/>
    <property type="molecule type" value="Genomic_DNA"/>
</dbReference>
<keyword evidence="2" id="KW-1185">Reference proteome</keyword>
<gene>
    <name evidence="1" type="ORF">J2W84_003111</name>
</gene>
<evidence type="ECO:0000313" key="1">
    <source>
        <dbReference type="EMBL" id="MDR6806063.1"/>
    </source>
</evidence>
<organism evidence="1 2">
    <name type="scientific">Dyadobacter fermentans</name>
    <dbReference type="NCBI Taxonomy" id="94254"/>
    <lineage>
        <taxon>Bacteria</taxon>
        <taxon>Pseudomonadati</taxon>
        <taxon>Bacteroidota</taxon>
        <taxon>Cytophagia</taxon>
        <taxon>Cytophagales</taxon>
        <taxon>Spirosomataceae</taxon>
        <taxon>Dyadobacter</taxon>
    </lineage>
</organism>
<protein>
    <submittedName>
        <fullName evidence="1">Uncharacterized protein</fullName>
    </submittedName>
</protein>
<proteinExistence type="predicted"/>
<dbReference type="Proteomes" id="UP001264980">
    <property type="component" value="Unassembled WGS sequence"/>
</dbReference>
<accession>A0ABU1QY91</accession>
<comment type="caution">
    <text evidence="1">The sequence shown here is derived from an EMBL/GenBank/DDBJ whole genome shotgun (WGS) entry which is preliminary data.</text>
</comment>
<sequence>MPTGQYFQEVFSQLLRQSYHNGKVLNNINQSHYSIGIIFNIYFP</sequence>
<reference evidence="1 2" key="1">
    <citation type="submission" date="2023-07" db="EMBL/GenBank/DDBJ databases">
        <title>Sorghum-associated microbial communities from plants grown in Nebraska, USA.</title>
        <authorList>
            <person name="Schachtman D."/>
        </authorList>
    </citation>
    <scope>NUCLEOTIDE SEQUENCE [LARGE SCALE GENOMIC DNA]</scope>
    <source>
        <strain evidence="1 2">BE57</strain>
    </source>
</reference>
<name>A0ABU1QY91_9BACT</name>
<evidence type="ECO:0000313" key="2">
    <source>
        <dbReference type="Proteomes" id="UP001264980"/>
    </source>
</evidence>